<comment type="caution">
    <text evidence="2">The sequence shown here is derived from an EMBL/GenBank/DDBJ whole genome shotgun (WGS) entry which is preliminary data.</text>
</comment>
<evidence type="ECO:0000313" key="2">
    <source>
        <dbReference type="EMBL" id="VEL27962.1"/>
    </source>
</evidence>
<evidence type="ECO:0000256" key="1">
    <source>
        <dbReference type="SAM" id="Coils"/>
    </source>
</evidence>
<keyword evidence="1" id="KW-0175">Coiled coil</keyword>
<protein>
    <recommendedName>
        <fullName evidence="4">OCRE domain-containing protein</fullName>
    </recommendedName>
</protein>
<dbReference type="EMBL" id="CAAALY010091317">
    <property type="protein sequence ID" value="VEL27962.1"/>
    <property type="molecule type" value="Genomic_DNA"/>
</dbReference>
<accession>A0A3S5AN75</accession>
<gene>
    <name evidence="2" type="ORF">PXEA_LOCUS21402</name>
</gene>
<reference evidence="2" key="1">
    <citation type="submission" date="2018-11" db="EMBL/GenBank/DDBJ databases">
        <authorList>
            <consortium name="Pathogen Informatics"/>
        </authorList>
    </citation>
    <scope>NUCLEOTIDE SEQUENCE</scope>
</reference>
<evidence type="ECO:0008006" key="4">
    <source>
        <dbReference type="Google" id="ProtNLM"/>
    </source>
</evidence>
<sequence>MEFDVFDKLSELETKVQYLRSEIESKNSRISDLEKENKELRRSILNGDISSNLSIKDVSSQEAPPGTLIDLESKSDLLDLASGISSYDYGYENQLFYEPRTGVYYSYNSETREYSYHSRVNQEVLKQKYEEIASDPAVQHAVKTGTNILPEVEVAPDPHREVIEGVILLGTPGVIKIRVTKNGDLIDLGPGLHLVPSHSVVGDSLKVASSFTFFGGELRKPKALLLPLG</sequence>
<organism evidence="2 3">
    <name type="scientific">Protopolystoma xenopodis</name>
    <dbReference type="NCBI Taxonomy" id="117903"/>
    <lineage>
        <taxon>Eukaryota</taxon>
        <taxon>Metazoa</taxon>
        <taxon>Spiralia</taxon>
        <taxon>Lophotrochozoa</taxon>
        <taxon>Platyhelminthes</taxon>
        <taxon>Monogenea</taxon>
        <taxon>Polyopisthocotylea</taxon>
        <taxon>Polystomatidea</taxon>
        <taxon>Polystomatidae</taxon>
        <taxon>Protopolystoma</taxon>
    </lineage>
</organism>
<evidence type="ECO:0000313" key="3">
    <source>
        <dbReference type="Proteomes" id="UP000784294"/>
    </source>
</evidence>
<dbReference type="AlphaFoldDB" id="A0A3S5AN75"/>
<name>A0A3S5AN75_9PLAT</name>
<keyword evidence="3" id="KW-1185">Reference proteome</keyword>
<dbReference type="Proteomes" id="UP000784294">
    <property type="component" value="Unassembled WGS sequence"/>
</dbReference>
<proteinExistence type="predicted"/>
<feature type="coiled-coil region" evidence="1">
    <location>
        <begin position="9"/>
        <end position="43"/>
    </location>
</feature>
<dbReference type="OrthoDB" id="2538319at2759"/>